<dbReference type="STRING" id="469371.Tbis_1977"/>
<evidence type="ECO:0000256" key="3">
    <source>
        <dbReference type="ARBA" id="ARBA00022692"/>
    </source>
</evidence>
<dbReference type="GO" id="GO:0006784">
    <property type="term" value="P:heme A biosynthetic process"/>
    <property type="evidence" value="ECO:0007669"/>
    <property type="project" value="InterPro"/>
</dbReference>
<evidence type="ECO:0000313" key="13">
    <source>
        <dbReference type="EMBL" id="ADG88689.1"/>
    </source>
</evidence>
<feature type="transmembrane region" description="Helical" evidence="12">
    <location>
        <begin position="185"/>
        <end position="208"/>
    </location>
</feature>
<feature type="transmembrane region" description="Helical" evidence="12">
    <location>
        <begin position="86"/>
        <end position="106"/>
    </location>
</feature>
<evidence type="ECO:0000256" key="4">
    <source>
        <dbReference type="ARBA" id="ARBA00022723"/>
    </source>
</evidence>
<dbReference type="OrthoDB" id="5241540at2"/>
<comment type="pathway">
    <text evidence="11">Porphyrin-containing compound metabolism.</text>
</comment>
<evidence type="ECO:0000256" key="12">
    <source>
        <dbReference type="SAM" id="Phobius"/>
    </source>
</evidence>
<protein>
    <submittedName>
        <fullName evidence="13">Cytochrome oxidase assembly</fullName>
    </submittedName>
</protein>
<dbReference type="EMBL" id="CP001874">
    <property type="protein sequence ID" value="ADG88689.1"/>
    <property type="molecule type" value="Genomic_DNA"/>
</dbReference>
<keyword evidence="9 12" id="KW-0472">Membrane</keyword>
<keyword evidence="5 12" id="KW-1133">Transmembrane helix</keyword>
<dbReference type="HOGENOM" id="CLU_060266_1_0_11"/>
<accession>D6Y1T3</accession>
<feature type="transmembrane region" description="Helical" evidence="12">
    <location>
        <begin position="144"/>
        <end position="165"/>
    </location>
</feature>
<proteinExistence type="predicted"/>
<evidence type="ECO:0000256" key="11">
    <source>
        <dbReference type="ARBA" id="ARBA00023444"/>
    </source>
</evidence>
<evidence type="ECO:0000256" key="9">
    <source>
        <dbReference type="ARBA" id="ARBA00023136"/>
    </source>
</evidence>
<feature type="transmembrane region" description="Helical" evidence="12">
    <location>
        <begin position="29"/>
        <end position="49"/>
    </location>
</feature>
<dbReference type="KEGG" id="tbi:Tbis_1977"/>
<evidence type="ECO:0000256" key="1">
    <source>
        <dbReference type="ARBA" id="ARBA00004141"/>
    </source>
</evidence>
<keyword evidence="6" id="KW-0560">Oxidoreductase</keyword>
<keyword evidence="7" id="KW-0408">Iron</keyword>
<comment type="subcellular location">
    <subcellularLocation>
        <location evidence="1">Membrane</location>
        <topology evidence="1">Multi-pass membrane protein</topology>
    </subcellularLocation>
</comment>
<dbReference type="AlphaFoldDB" id="D6Y1T3"/>
<keyword evidence="3 12" id="KW-0812">Transmembrane</keyword>
<keyword evidence="8" id="KW-0350">Heme biosynthesis</keyword>
<feature type="transmembrane region" description="Helical" evidence="12">
    <location>
        <begin position="118"/>
        <end position="138"/>
    </location>
</feature>
<gene>
    <name evidence="13" type="ordered locus">Tbis_1977</name>
</gene>
<feature type="transmembrane region" description="Helical" evidence="12">
    <location>
        <begin position="284"/>
        <end position="308"/>
    </location>
</feature>
<reference evidence="13 14" key="1">
    <citation type="submission" date="2010-01" db="EMBL/GenBank/DDBJ databases">
        <title>The complete genome of Thermobispora bispora DSM 43833.</title>
        <authorList>
            <consortium name="US DOE Joint Genome Institute (JGI-PGF)"/>
            <person name="Lucas S."/>
            <person name="Copeland A."/>
            <person name="Lapidus A."/>
            <person name="Glavina del Rio T."/>
            <person name="Dalin E."/>
            <person name="Tice H."/>
            <person name="Bruce D."/>
            <person name="Goodwin L."/>
            <person name="Pitluck S."/>
            <person name="Kyrpides N."/>
            <person name="Mavromatis K."/>
            <person name="Ivanova N."/>
            <person name="Mikhailova N."/>
            <person name="Chertkov O."/>
            <person name="Brettin T."/>
            <person name="Detter J.C."/>
            <person name="Han C."/>
            <person name="Larimer F."/>
            <person name="Land M."/>
            <person name="Hauser L."/>
            <person name="Markowitz V."/>
            <person name="Cheng J.-F."/>
            <person name="Hugenholtz P."/>
            <person name="Woyke T."/>
            <person name="Wu D."/>
            <person name="Jando M."/>
            <person name="Schneider S."/>
            <person name="Klenk H.-P."/>
            <person name="Eisen J.A."/>
        </authorList>
    </citation>
    <scope>NUCLEOTIDE SEQUENCE [LARGE SCALE GENOMIC DNA]</scope>
    <source>
        <strain evidence="14">ATCC 19993 / DSM 43833 / CBS 139.67 / JCM 10125 / KCTC 9307 / NBRC 14880 / R51</strain>
    </source>
</reference>
<evidence type="ECO:0000313" key="14">
    <source>
        <dbReference type="Proteomes" id="UP000006640"/>
    </source>
</evidence>
<dbReference type="RefSeq" id="WP_013132222.1">
    <property type="nucleotide sequence ID" value="NC_014165.1"/>
</dbReference>
<keyword evidence="10" id="KW-1015">Disulfide bond</keyword>
<dbReference type="eggNOG" id="COG1612">
    <property type="taxonomic scope" value="Bacteria"/>
</dbReference>
<dbReference type="GO" id="GO:0016491">
    <property type="term" value="F:oxidoreductase activity"/>
    <property type="evidence" value="ECO:0007669"/>
    <property type="project" value="UniProtKB-KW"/>
</dbReference>
<evidence type="ECO:0000256" key="6">
    <source>
        <dbReference type="ARBA" id="ARBA00023002"/>
    </source>
</evidence>
<sequence length="328" mass="35010">MKLVNRLPDQLRELHDSYWRPTTESLRRWALAAIAVNALITVTGAAVRVTGSGLGCPTWPKCTPDSFIPAPEHSTVHTAIEFGNRLLTFVLLAIAVGCVIAAHRLGRDGAPRPSLVRLAWLQPIGIVAQAVWGGIVVLTELDPLTVGVHFLLSTAMIAASVALYVRCGESDGRVRSVVHKDIRTLGFVVAASVLALLVAGVVVTGTGPHAGDEIASRLDLDLEAVVRLHTNFAYITAGLTFALLFALHVTDAPSRPRRLALLLLGLEFAQGAIGYAQWFSGVPAGLVILHVLGSTLIWLATLFLVYALRSREAVADAPPVDELRQVSA</sequence>
<dbReference type="Proteomes" id="UP000006640">
    <property type="component" value="Chromosome"/>
</dbReference>
<dbReference type="PANTHER" id="PTHR35457">
    <property type="entry name" value="HEME A SYNTHASE"/>
    <property type="match status" value="1"/>
</dbReference>
<feature type="transmembrane region" description="Helical" evidence="12">
    <location>
        <begin position="228"/>
        <end position="247"/>
    </location>
</feature>
<dbReference type="Pfam" id="PF02628">
    <property type="entry name" value="COX15-CtaA"/>
    <property type="match status" value="1"/>
</dbReference>
<keyword evidence="4" id="KW-0479">Metal-binding</keyword>
<evidence type="ECO:0000256" key="5">
    <source>
        <dbReference type="ARBA" id="ARBA00022989"/>
    </source>
</evidence>
<evidence type="ECO:0000256" key="7">
    <source>
        <dbReference type="ARBA" id="ARBA00023004"/>
    </source>
</evidence>
<organism evidence="13 14">
    <name type="scientific">Thermobispora bispora (strain ATCC 19993 / DSM 43833 / CBS 139.67 / JCM 10125 / KCTC 9307 / NBRC 14880 / R51)</name>
    <dbReference type="NCBI Taxonomy" id="469371"/>
    <lineage>
        <taxon>Bacteria</taxon>
        <taxon>Bacillati</taxon>
        <taxon>Actinomycetota</taxon>
        <taxon>Actinomycetes</taxon>
        <taxon>Streptosporangiales</taxon>
        <taxon>Streptosporangiaceae</taxon>
        <taxon>Thermobispora</taxon>
    </lineage>
</organism>
<name>D6Y1T3_THEBD</name>
<keyword evidence="14" id="KW-1185">Reference proteome</keyword>
<evidence type="ECO:0000256" key="2">
    <source>
        <dbReference type="ARBA" id="ARBA00022475"/>
    </source>
</evidence>
<evidence type="ECO:0000256" key="10">
    <source>
        <dbReference type="ARBA" id="ARBA00023157"/>
    </source>
</evidence>
<dbReference type="GO" id="GO:0046872">
    <property type="term" value="F:metal ion binding"/>
    <property type="evidence" value="ECO:0007669"/>
    <property type="project" value="UniProtKB-KW"/>
</dbReference>
<dbReference type="InterPro" id="IPR003780">
    <property type="entry name" value="COX15/CtaA_fam"/>
</dbReference>
<evidence type="ECO:0000256" key="8">
    <source>
        <dbReference type="ARBA" id="ARBA00023133"/>
    </source>
</evidence>
<keyword evidence="2" id="KW-1003">Cell membrane</keyword>
<dbReference type="GO" id="GO:0016020">
    <property type="term" value="C:membrane"/>
    <property type="evidence" value="ECO:0007669"/>
    <property type="project" value="UniProtKB-SubCell"/>
</dbReference>
<dbReference type="PANTHER" id="PTHR35457:SF1">
    <property type="entry name" value="HEME A SYNTHASE"/>
    <property type="match status" value="1"/>
</dbReference>
<feature type="transmembrane region" description="Helical" evidence="12">
    <location>
        <begin position="259"/>
        <end position="278"/>
    </location>
</feature>
<dbReference type="InterPro" id="IPR050450">
    <property type="entry name" value="COX15/CtaA_HemeA_synthase"/>
</dbReference>